<dbReference type="PANTHER" id="PTHR46716">
    <property type="entry name" value="MITOGEN-ACTIVATED PROTEIN KINASE KINASE KINASE 7"/>
    <property type="match status" value="1"/>
</dbReference>
<evidence type="ECO:0000256" key="3">
    <source>
        <dbReference type="ARBA" id="ARBA00022679"/>
    </source>
</evidence>
<accession>A0A6J1M212</accession>
<feature type="domain" description="Protein kinase" evidence="8">
    <location>
        <begin position="1"/>
        <end position="273"/>
    </location>
</feature>
<dbReference type="AlphaFoldDB" id="A0A6J1M212"/>
<dbReference type="GO" id="GO:0006955">
    <property type="term" value="P:immune response"/>
    <property type="evidence" value="ECO:0007669"/>
    <property type="project" value="TreeGrafter"/>
</dbReference>
<feature type="domain" description="Protein kinase" evidence="8">
    <location>
        <begin position="288"/>
        <end position="567"/>
    </location>
</feature>
<dbReference type="SUPFAM" id="SSF56112">
    <property type="entry name" value="Protein kinase-like (PK-like)"/>
    <property type="match status" value="2"/>
</dbReference>
<evidence type="ECO:0000256" key="2">
    <source>
        <dbReference type="ARBA" id="ARBA00022527"/>
    </source>
</evidence>
<keyword evidence="4 7" id="KW-0547">Nucleotide-binding</keyword>
<dbReference type="PANTHER" id="PTHR46716:SF1">
    <property type="entry name" value="MITOGEN-ACTIVATED PROTEIN KINASE KINASE KINASE 7"/>
    <property type="match status" value="1"/>
</dbReference>
<dbReference type="SMART" id="SM00220">
    <property type="entry name" value="S_TKc"/>
    <property type="match status" value="2"/>
</dbReference>
<dbReference type="GeneID" id="111602171"/>
<dbReference type="Gene3D" id="1.10.510.10">
    <property type="entry name" value="Transferase(Phosphotransferase) domain 1"/>
    <property type="match status" value="2"/>
</dbReference>
<dbReference type="InterPro" id="IPR000719">
    <property type="entry name" value="Prot_kinase_dom"/>
</dbReference>
<keyword evidence="2" id="KW-0723">Serine/threonine-protein kinase</keyword>
<dbReference type="OMA" id="LVIMEMC"/>
<keyword evidence="6 7" id="KW-0067">ATP-binding</keyword>
<dbReference type="OrthoDB" id="339325at2759"/>
<dbReference type="Pfam" id="PF07714">
    <property type="entry name" value="PK_Tyr_Ser-Thr"/>
    <property type="match status" value="1"/>
</dbReference>
<protein>
    <submittedName>
        <fullName evidence="10">Mitogen-activated protein kinase kinase kinase 7-like</fullName>
    </submittedName>
</protein>
<evidence type="ECO:0000256" key="1">
    <source>
        <dbReference type="ARBA" id="ARBA00006529"/>
    </source>
</evidence>
<evidence type="ECO:0000256" key="7">
    <source>
        <dbReference type="PROSITE-ProRule" id="PRU10141"/>
    </source>
</evidence>
<dbReference type="GO" id="GO:0006950">
    <property type="term" value="P:response to stress"/>
    <property type="evidence" value="ECO:0007669"/>
    <property type="project" value="UniProtKB-ARBA"/>
</dbReference>
<dbReference type="GO" id="GO:0043123">
    <property type="term" value="P:positive regulation of canonical NF-kappaB signal transduction"/>
    <property type="evidence" value="ECO:0007669"/>
    <property type="project" value="TreeGrafter"/>
</dbReference>
<evidence type="ECO:0000256" key="5">
    <source>
        <dbReference type="ARBA" id="ARBA00022777"/>
    </source>
</evidence>
<dbReference type="PROSITE" id="PS50011">
    <property type="entry name" value="PROTEIN_KINASE_DOM"/>
    <property type="match status" value="2"/>
</dbReference>
<dbReference type="GO" id="GO:0007254">
    <property type="term" value="P:JNK cascade"/>
    <property type="evidence" value="ECO:0007669"/>
    <property type="project" value="TreeGrafter"/>
</dbReference>
<evidence type="ECO:0000313" key="9">
    <source>
        <dbReference type="Proteomes" id="UP000504633"/>
    </source>
</evidence>
<keyword evidence="3" id="KW-0808">Transferase</keyword>
<evidence type="ECO:0000256" key="4">
    <source>
        <dbReference type="ARBA" id="ARBA00022741"/>
    </source>
</evidence>
<feature type="binding site" evidence="7">
    <location>
        <position position="315"/>
    </location>
    <ligand>
        <name>ATP</name>
        <dbReference type="ChEBI" id="CHEBI:30616"/>
    </ligand>
</feature>
<evidence type="ECO:0000256" key="6">
    <source>
        <dbReference type="ARBA" id="ARBA00022840"/>
    </source>
</evidence>
<proteinExistence type="inferred from homology"/>
<dbReference type="GO" id="GO:0005524">
    <property type="term" value="F:ATP binding"/>
    <property type="evidence" value="ECO:0007669"/>
    <property type="project" value="UniProtKB-UniRule"/>
</dbReference>
<dbReference type="Proteomes" id="UP000504633">
    <property type="component" value="Unplaced"/>
</dbReference>
<evidence type="ECO:0000313" key="10">
    <source>
        <dbReference type="RefSeq" id="XP_023174904.2"/>
    </source>
</evidence>
<dbReference type="KEGG" id="dhe:111602171"/>
<keyword evidence="9" id="KW-1185">Reference proteome</keyword>
<dbReference type="PROSITE" id="PS00108">
    <property type="entry name" value="PROTEIN_KINASE_ST"/>
    <property type="match status" value="1"/>
</dbReference>
<reference evidence="10" key="1">
    <citation type="submission" date="2025-08" db="UniProtKB">
        <authorList>
            <consortium name="RefSeq"/>
        </authorList>
    </citation>
    <scope>IDENTIFICATION</scope>
    <source>
        <strain evidence="10">15085-1641.00</strain>
        <tissue evidence="10">Whole body</tissue>
    </source>
</reference>
<dbReference type="InterPro" id="IPR001245">
    <property type="entry name" value="Ser-Thr/Tyr_kinase_cat_dom"/>
</dbReference>
<dbReference type="InterPro" id="IPR017441">
    <property type="entry name" value="Protein_kinase_ATP_BS"/>
</dbReference>
<dbReference type="Pfam" id="PF00069">
    <property type="entry name" value="Pkinase"/>
    <property type="match status" value="1"/>
</dbReference>
<organism evidence="9 10">
    <name type="scientific">Drosophila hydei</name>
    <name type="common">Fruit fly</name>
    <dbReference type="NCBI Taxonomy" id="7224"/>
    <lineage>
        <taxon>Eukaryota</taxon>
        <taxon>Metazoa</taxon>
        <taxon>Ecdysozoa</taxon>
        <taxon>Arthropoda</taxon>
        <taxon>Hexapoda</taxon>
        <taxon>Insecta</taxon>
        <taxon>Pterygota</taxon>
        <taxon>Neoptera</taxon>
        <taxon>Endopterygota</taxon>
        <taxon>Diptera</taxon>
        <taxon>Brachycera</taxon>
        <taxon>Muscomorpha</taxon>
        <taxon>Ephydroidea</taxon>
        <taxon>Drosophilidae</taxon>
        <taxon>Drosophila</taxon>
    </lineage>
</organism>
<dbReference type="InterPro" id="IPR011009">
    <property type="entry name" value="Kinase-like_dom_sf"/>
</dbReference>
<dbReference type="GO" id="GO:0019899">
    <property type="term" value="F:enzyme binding"/>
    <property type="evidence" value="ECO:0007669"/>
    <property type="project" value="UniProtKB-ARBA"/>
</dbReference>
<dbReference type="Gene3D" id="3.30.200.20">
    <property type="entry name" value="Phosphorylase Kinase, domain 1"/>
    <property type="match status" value="1"/>
</dbReference>
<gene>
    <name evidence="10" type="primary">LOC111602171</name>
</gene>
<name>A0A6J1M212_DROHY</name>
<keyword evidence="5" id="KW-0418">Kinase</keyword>
<dbReference type="GO" id="GO:0004709">
    <property type="term" value="F:MAP kinase kinase kinase activity"/>
    <property type="evidence" value="ECO:0007669"/>
    <property type="project" value="TreeGrafter"/>
</dbReference>
<comment type="similarity">
    <text evidence="1">Belongs to the protein kinase superfamily. STE Ser/Thr protein kinase family. MAP kinase kinase kinase subfamily.</text>
</comment>
<dbReference type="InterPro" id="IPR008271">
    <property type="entry name" value="Ser/Thr_kinase_AS"/>
</dbReference>
<dbReference type="PROSITE" id="PS00107">
    <property type="entry name" value="PROTEIN_KINASE_ATP"/>
    <property type="match status" value="1"/>
</dbReference>
<evidence type="ECO:0000259" key="8">
    <source>
        <dbReference type="PROSITE" id="PS50011"/>
    </source>
</evidence>
<sequence>MKILSLDDLSGWQEFRKNARGFVTKAHYANELIALKTSARSVVDIPWILKTYKKLFNKYHENIIKFYGIDYKKTAYVSLIMEFAVGGSLYDQIHGTDVPRYSSQEALNWMLQCAEGIAFLHSLGVCHGNLKPMNLFLFNDNRCLKVGELTFGVEDSCNDYAPPEARKTLSSNINRRQLNSMYGIIYEYIPPYYTQEYDVYSFGIVLWEVLSRKRALYYYVLPEKRLSCPNDELGFNYINSLIASCCDDDPSKRPKMSEVIEQLKVIRGQHYRIEGVLETPTNFDISGVQLGVKIGYGRFGEVYRANFNNVQLAVKQCKPKNDIEKINTAREASQLARCNHENIIKFFDFKTDADVSVIVMEYAECGSLQNYLFPKGVPNYSYTNWTAFDWMLQVAKGLAYLHAMKPHPLIHRDVKPQNVLFVHGYRVVKLADFGSIREQPDAMIADMVDAESVNEQNNAMTGNVGTASYMAPEIIDHKPYTVKADVYSFAIVLWQVISRSVPYPDHLKIRAEFRKFRTSNGARPYIDKLKKFSKSEELKTLILKCWNQNPDERLSMREIISILENEY</sequence>
<dbReference type="RefSeq" id="XP_023174904.2">
    <property type="nucleotide sequence ID" value="XM_023319136.2"/>
</dbReference>